<evidence type="ECO:0000256" key="6">
    <source>
        <dbReference type="HAMAP-Rule" id="MF_01007"/>
    </source>
</evidence>
<dbReference type="GO" id="GO:0005737">
    <property type="term" value="C:cytoplasm"/>
    <property type="evidence" value="ECO:0007669"/>
    <property type="project" value="UniProtKB-SubCell"/>
</dbReference>
<sequence>MSVYHTPVLLEKSVTALIGDPSGVYADATFGGGGHSREILSRLSAEGRLIAFDRDTDALANRPDDNRLTLIHNNFRFIHNFLLYEGYCDGIDGIIADLGVSSHQFDTPERGFSFRYDARLDMRMDTGSGATAADVINSRTKEELEKIFRIYGEVENSGRIASMICAARDKAPVETTGDLEKAIDSALPQFARHKALAKIYQALRIEVNQEMRSLEKFLYGAAESLKPGGHLVVITYHSLEDRMVKNFIRSGNIDGKEEKDLYGRSLAPLKAVNRKPEIPEEEEIQANTRARSAKLRVAEKTAVRKEK</sequence>
<dbReference type="GO" id="GO:0070475">
    <property type="term" value="P:rRNA base methylation"/>
    <property type="evidence" value="ECO:0007669"/>
    <property type="project" value="UniProtKB-UniRule"/>
</dbReference>
<protein>
    <recommendedName>
        <fullName evidence="6">Ribosomal RNA small subunit methyltransferase H</fullName>
        <ecNumber evidence="6">2.1.1.199</ecNumber>
    </recommendedName>
    <alternativeName>
        <fullName evidence="6">16S rRNA m(4)C1402 methyltransferase</fullName>
    </alternativeName>
    <alternativeName>
        <fullName evidence="6">rRNA (cytosine-N(4)-)-methyltransferase RsmH</fullName>
    </alternativeName>
</protein>
<dbReference type="Pfam" id="PF01795">
    <property type="entry name" value="Methyltransf_5"/>
    <property type="match status" value="1"/>
</dbReference>
<dbReference type="InterPro" id="IPR029063">
    <property type="entry name" value="SAM-dependent_MTases_sf"/>
</dbReference>
<dbReference type="Gene3D" id="3.40.50.150">
    <property type="entry name" value="Vaccinia Virus protein VP39"/>
    <property type="match status" value="1"/>
</dbReference>
<keyword evidence="4 6" id="KW-0808">Transferase</keyword>
<organism evidence="7 8">
    <name type="scientific">Candidatus Cryptobacteroides intestinigallinarum</name>
    <dbReference type="NCBI Taxonomy" id="2840767"/>
    <lineage>
        <taxon>Bacteria</taxon>
        <taxon>Pseudomonadati</taxon>
        <taxon>Bacteroidota</taxon>
        <taxon>Bacteroidia</taxon>
        <taxon>Bacteroidales</taxon>
        <taxon>Candidatus Cryptobacteroides</taxon>
    </lineage>
</organism>
<keyword evidence="5 6" id="KW-0949">S-adenosyl-L-methionine</keyword>
<dbReference type="SUPFAM" id="SSF81799">
    <property type="entry name" value="Putative methyltransferase TM0872, insert domain"/>
    <property type="match status" value="1"/>
</dbReference>
<feature type="binding site" evidence="6">
    <location>
        <position position="97"/>
    </location>
    <ligand>
        <name>S-adenosyl-L-methionine</name>
        <dbReference type="ChEBI" id="CHEBI:59789"/>
    </ligand>
</feature>
<dbReference type="EC" id="2.1.1.199" evidence="6"/>
<keyword evidence="6" id="KW-0963">Cytoplasm</keyword>
<gene>
    <name evidence="6 7" type="primary">rsmH</name>
    <name evidence="7" type="ORF">IAC08_07725</name>
</gene>
<feature type="binding site" evidence="6">
    <location>
        <position position="75"/>
    </location>
    <ligand>
        <name>S-adenosyl-L-methionine</name>
        <dbReference type="ChEBI" id="CHEBI:59789"/>
    </ligand>
</feature>
<feature type="binding site" evidence="6">
    <location>
        <position position="104"/>
    </location>
    <ligand>
        <name>S-adenosyl-L-methionine</name>
        <dbReference type="ChEBI" id="CHEBI:59789"/>
    </ligand>
</feature>
<dbReference type="Proteomes" id="UP000823617">
    <property type="component" value="Unassembled WGS sequence"/>
</dbReference>
<keyword evidence="2 6" id="KW-0698">rRNA processing</keyword>
<evidence type="ECO:0000256" key="4">
    <source>
        <dbReference type="ARBA" id="ARBA00022679"/>
    </source>
</evidence>
<dbReference type="Gene3D" id="1.10.150.170">
    <property type="entry name" value="Putative methyltransferase TM0872, insert domain"/>
    <property type="match status" value="1"/>
</dbReference>
<evidence type="ECO:0000256" key="3">
    <source>
        <dbReference type="ARBA" id="ARBA00022603"/>
    </source>
</evidence>
<reference evidence="7" key="2">
    <citation type="journal article" date="2021" name="PeerJ">
        <title>Extensive microbial diversity within the chicken gut microbiome revealed by metagenomics and culture.</title>
        <authorList>
            <person name="Gilroy R."/>
            <person name="Ravi A."/>
            <person name="Getino M."/>
            <person name="Pursley I."/>
            <person name="Horton D.L."/>
            <person name="Alikhan N.F."/>
            <person name="Baker D."/>
            <person name="Gharbi K."/>
            <person name="Hall N."/>
            <person name="Watson M."/>
            <person name="Adriaenssens E.M."/>
            <person name="Foster-Nyarko E."/>
            <person name="Jarju S."/>
            <person name="Secka A."/>
            <person name="Antonio M."/>
            <person name="Oren A."/>
            <person name="Chaudhuri R.R."/>
            <person name="La Ragione R."/>
            <person name="Hildebrand F."/>
            <person name="Pallen M.J."/>
        </authorList>
    </citation>
    <scope>NUCLEOTIDE SEQUENCE</scope>
    <source>
        <strain evidence="7">B1-3475</strain>
    </source>
</reference>
<dbReference type="EMBL" id="JADIMK010000078">
    <property type="protein sequence ID" value="MBO8456272.1"/>
    <property type="molecule type" value="Genomic_DNA"/>
</dbReference>
<dbReference type="PANTHER" id="PTHR11265:SF0">
    <property type="entry name" value="12S RRNA N4-METHYLCYTIDINE METHYLTRANSFERASE"/>
    <property type="match status" value="1"/>
</dbReference>
<dbReference type="NCBIfam" id="TIGR00006">
    <property type="entry name" value="16S rRNA (cytosine(1402)-N(4))-methyltransferase RsmH"/>
    <property type="match status" value="1"/>
</dbReference>
<evidence type="ECO:0000256" key="1">
    <source>
        <dbReference type="ARBA" id="ARBA00010396"/>
    </source>
</evidence>
<evidence type="ECO:0000256" key="2">
    <source>
        <dbReference type="ARBA" id="ARBA00022552"/>
    </source>
</evidence>
<evidence type="ECO:0000313" key="7">
    <source>
        <dbReference type="EMBL" id="MBO8456272.1"/>
    </source>
</evidence>
<comment type="subcellular location">
    <subcellularLocation>
        <location evidence="6">Cytoplasm</location>
    </subcellularLocation>
</comment>
<dbReference type="SUPFAM" id="SSF53335">
    <property type="entry name" value="S-adenosyl-L-methionine-dependent methyltransferases"/>
    <property type="match status" value="1"/>
</dbReference>
<comment type="catalytic activity">
    <reaction evidence="6">
        <text>cytidine(1402) in 16S rRNA + S-adenosyl-L-methionine = N(4)-methylcytidine(1402) in 16S rRNA + S-adenosyl-L-homocysteine + H(+)</text>
        <dbReference type="Rhea" id="RHEA:42928"/>
        <dbReference type="Rhea" id="RHEA-COMP:10286"/>
        <dbReference type="Rhea" id="RHEA-COMP:10287"/>
        <dbReference type="ChEBI" id="CHEBI:15378"/>
        <dbReference type="ChEBI" id="CHEBI:57856"/>
        <dbReference type="ChEBI" id="CHEBI:59789"/>
        <dbReference type="ChEBI" id="CHEBI:74506"/>
        <dbReference type="ChEBI" id="CHEBI:82748"/>
        <dbReference type="EC" id="2.1.1.199"/>
    </reaction>
</comment>
<comment type="similarity">
    <text evidence="1 6">Belongs to the methyltransferase superfamily. RsmH family.</text>
</comment>
<accession>A0A9D9N0W4</accession>
<dbReference type="GO" id="GO:0071424">
    <property type="term" value="F:rRNA (cytosine-N4-)-methyltransferase activity"/>
    <property type="evidence" value="ECO:0007669"/>
    <property type="project" value="UniProtKB-UniRule"/>
</dbReference>
<keyword evidence="3 6" id="KW-0489">Methyltransferase</keyword>
<evidence type="ECO:0000256" key="5">
    <source>
        <dbReference type="ARBA" id="ARBA00022691"/>
    </source>
</evidence>
<dbReference type="InterPro" id="IPR002903">
    <property type="entry name" value="RsmH"/>
</dbReference>
<dbReference type="HAMAP" id="MF_01007">
    <property type="entry name" value="16SrRNA_methyltr_H"/>
    <property type="match status" value="1"/>
</dbReference>
<feature type="binding site" evidence="6">
    <location>
        <begin position="33"/>
        <end position="35"/>
    </location>
    <ligand>
        <name>S-adenosyl-L-methionine</name>
        <dbReference type="ChEBI" id="CHEBI:59789"/>
    </ligand>
</feature>
<comment type="caution">
    <text evidence="7">The sequence shown here is derived from an EMBL/GenBank/DDBJ whole genome shotgun (WGS) entry which is preliminary data.</text>
</comment>
<reference evidence="7" key="1">
    <citation type="submission" date="2020-10" db="EMBL/GenBank/DDBJ databases">
        <authorList>
            <person name="Gilroy R."/>
        </authorList>
    </citation>
    <scope>NUCLEOTIDE SEQUENCE</scope>
    <source>
        <strain evidence="7">B1-3475</strain>
    </source>
</reference>
<evidence type="ECO:0000313" key="8">
    <source>
        <dbReference type="Proteomes" id="UP000823617"/>
    </source>
</evidence>
<dbReference type="PANTHER" id="PTHR11265">
    <property type="entry name" value="S-ADENOSYL-METHYLTRANSFERASE MRAW"/>
    <property type="match status" value="1"/>
</dbReference>
<dbReference type="PIRSF" id="PIRSF004486">
    <property type="entry name" value="MraW"/>
    <property type="match status" value="1"/>
</dbReference>
<dbReference type="InterPro" id="IPR023397">
    <property type="entry name" value="SAM-dep_MeTrfase_MraW_recog"/>
</dbReference>
<proteinExistence type="inferred from homology"/>
<comment type="function">
    <text evidence="6">Specifically methylates the N4 position of cytidine in position 1402 (C1402) of 16S rRNA.</text>
</comment>
<name>A0A9D9N0W4_9BACT</name>
<feature type="binding site" evidence="6">
    <location>
        <position position="53"/>
    </location>
    <ligand>
        <name>S-adenosyl-L-methionine</name>
        <dbReference type="ChEBI" id="CHEBI:59789"/>
    </ligand>
</feature>
<dbReference type="AlphaFoldDB" id="A0A9D9N0W4"/>